<name>A0A1M6G8F2_9FIRM</name>
<evidence type="ECO:0000256" key="3">
    <source>
        <dbReference type="ARBA" id="ARBA00022741"/>
    </source>
</evidence>
<dbReference type="GO" id="GO:0005829">
    <property type="term" value="C:cytosol"/>
    <property type="evidence" value="ECO:0007669"/>
    <property type="project" value="TreeGrafter"/>
</dbReference>
<feature type="modified residue" description="N6-acetyllysine" evidence="6">
    <location>
        <position position="612"/>
    </location>
</feature>
<comment type="function">
    <text evidence="6">Catalyzes the conversion of acetate into acetyl-CoA (AcCoA), an essential intermediate at the junction of anabolic and catabolic pathways. AcsA undergoes a two-step reaction. In the first half reaction, AcsA combines acetate with ATP to form acetyl-adenylate (AcAMP) intermediate. In the second half reaction, it can then transfer the acetyl group from AcAMP to the sulfhydryl group of CoA, forming the product AcCoA.</text>
</comment>
<feature type="binding site" evidence="6">
    <location>
        <position position="314"/>
    </location>
    <ligand>
        <name>CoA</name>
        <dbReference type="ChEBI" id="CHEBI:57287"/>
    </ligand>
</feature>
<dbReference type="InterPro" id="IPR000873">
    <property type="entry name" value="AMP-dep_synth/lig_dom"/>
</dbReference>
<dbReference type="PANTHER" id="PTHR24095:SF14">
    <property type="entry name" value="ACETYL-COENZYME A SYNTHETASE 1"/>
    <property type="match status" value="1"/>
</dbReference>
<reference evidence="11" key="1">
    <citation type="submission" date="2016-11" db="EMBL/GenBank/DDBJ databases">
        <authorList>
            <person name="Varghese N."/>
            <person name="Submissions S."/>
        </authorList>
    </citation>
    <scope>NUCLEOTIDE SEQUENCE [LARGE SCALE GENOMIC DNA]</scope>
    <source>
        <strain evidence="11">DSM 15449</strain>
    </source>
</reference>
<dbReference type="HAMAP" id="MF_01123">
    <property type="entry name" value="Ac_CoA_synth"/>
    <property type="match status" value="1"/>
</dbReference>
<dbReference type="AlphaFoldDB" id="A0A1M6G8F2"/>
<keyword evidence="6" id="KW-0479">Metal-binding</keyword>
<dbReference type="Pfam" id="PF00501">
    <property type="entry name" value="AMP-binding"/>
    <property type="match status" value="1"/>
</dbReference>
<dbReference type="CDD" id="cd05966">
    <property type="entry name" value="ACS"/>
    <property type="match status" value="1"/>
</dbReference>
<feature type="binding site" evidence="6">
    <location>
        <position position="542"/>
    </location>
    <ligand>
        <name>Mg(2+)</name>
        <dbReference type="ChEBI" id="CHEBI:18420"/>
    </ligand>
</feature>
<dbReference type="Pfam" id="PF16177">
    <property type="entry name" value="ACAS_N"/>
    <property type="match status" value="1"/>
</dbReference>
<feature type="binding site" evidence="6">
    <location>
        <position position="526"/>
    </location>
    <ligand>
        <name>CoA</name>
        <dbReference type="ChEBI" id="CHEBI:57287"/>
    </ligand>
</feature>
<dbReference type="Gene3D" id="3.40.50.12780">
    <property type="entry name" value="N-terminal domain of ligase-like"/>
    <property type="match status" value="1"/>
</dbReference>
<evidence type="ECO:0000259" key="9">
    <source>
        <dbReference type="Pfam" id="PF16177"/>
    </source>
</evidence>
<feature type="binding site" evidence="6">
    <location>
        <begin position="414"/>
        <end position="419"/>
    </location>
    <ligand>
        <name>ATP</name>
        <dbReference type="ChEBI" id="CHEBI:30616"/>
    </ligand>
</feature>
<dbReference type="EC" id="6.2.1.1" evidence="6"/>
<evidence type="ECO:0000259" key="8">
    <source>
        <dbReference type="Pfam" id="PF13193"/>
    </source>
</evidence>
<comment type="similarity">
    <text evidence="1 6">Belongs to the ATP-dependent AMP-binding enzyme family.</text>
</comment>
<keyword evidence="11" id="KW-1185">Reference proteome</keyword>
<protein>
    <recommendedName>
        <fullName evidence="6">Acetyl-coenzyme A synthetase</fullName>
        <shortName evidence="6">AcCoA synthetase</shortName>
        <shortName evidence="6">Acs</shortName>
        <ecNumber evidence="6">6.2.1.1</ecNumber>
    </recommendedName>
    <alternativeName>
        <fullName evidence="6">Acetate--CoA ligase</fullName>
    </alternativeName>
    <alternativeName>
        <fullName evidence="6">Acyl-activating enzyme</fullName>
    </alternativeName>
</protein>
<feature type="binding site" evidence="6">
    <location>
        <begin position="390"/>
        <end position="392"/>
    </location>
    <ligand>
        <name>ATP</name>
        <dbReference type="ChEBI" id="CHEBI:30616"/>
    </ligand>
</feature>
<proteinExistence type="inferred from homology"/>
<dbReference type="InterPro" id="IPR042099">
    <property type="entry name" value="ANL_N_sf"/>
</dbReference>
<dbReference type="GO" id="GO:0005524">
    <property type="term" value="F:ATP binding"/>
    <property type="evidence" value="ECO:0007669"/>
    <property type="project" value="UniProtKB-KW"/>
</dbReference>
<dbReference type="FunFam" id="3.40.50.12780:FF:000001">
    <property type="entry name" value="Acetyl-coenzyme A synthetase"/>
    <property type="match status" value="1"/>
</dbReference>
<dbReference type="OrthoDB" id="9778383at2"/>
<evidence type="ECO:0000313" key="11">
    <source>
        <dbReference type="Proteomes" id="UP000183954"/>
    </source>
</evidence>
<dbReference type="GO" id="GO:0003987">
    <property type="term" value="F:acetate-CoA ligase activity"/>
    <property type="evidence" value="ECO:0007669"/>
    <property type="project" value="UniProtKB-UniRule"/>
</dbReference>
<accession>A0A1M6G8F2</accession>
<feature type="domain" description="AMP-dependent synthetase/ligase" evidence="7">
    <location>
        <begin position="91"/>
        <end position="473"/>
    </location>
</feature>
<evidence type="ECO:0000259" key="7">
    <source>
        <dbReference type="Pfam" id="PF00501"/>
    </source>
</evidence>
<feature type="binding site" evidence="6">
    <location>
        <position position="529"/>
    </location>
    <ligand>
        <name>ATP</name>
        <dbReference type="ChEBI" id="CHEBI:30616"/>
    </ligand>
</feature>
<dbReference type="SUPFAM" id="SSF56801">
    <property type="entry name" value="Acetyl-CoA synthetase-like"/>
    <property type="match status" value="1"/>
</dbReference>
<evidence type="ECO:0000256" key="2">
    <source>
        <dbReference type="ARBA" id="ARBA00022598"/>
    </source>
</evidence>
<keyword evidence="2 6" id="KW-0436">Ligase</keyword>
<dbReference type="InterPro" id="IPR025110">
    <property type="entry name" value="AMP-bd_C"/>
</dbReference>
<dbReference type="EMBL" id="FQXJ01000035">
    <property type="protein sequence ID" value="SHJ06219.1"/>
    <property type="molecule type" value="Genomic_DNA"/>
</dbReference>
<dbReference type="PROSITE" id="PS00455">
    <property type="entry name" value="AMP_BINDING"/>
    <property type="match status" value="1"/>
</dbReference>
<keyword evidence="4 6" id="KW-0067">ATP-binding</keyword>
<dbReference type="RefSeq" id="WP_073033244.1">
    <property type="nucleotide sequence ID" value="NZ_FQXJ01000035.1"/>
</dbReference>
<dbReference type="GO" id="GO:0019427">
    <property type="term" value="P:acetyl-CoA biosynthetic process from acetate"/>
    <property type="evidence" value="ECO:0007669"/>
    <property type="project" value="UniProtKB-UniRule"/>
</dbReference>
<dbReference type="NCBIfam" id="NF001208">
    <property type="entry name" value="PRK00174.1"/>
    <property type="match status" value="1"/>
</dbReference>
<evidence type="ECO:0000313" key="10">
    <source>
        <dbReference type="EMBL" id="SHJ06219.1"/>
    </source>
</evidence>
<comment type="cofactor">
    <cofactor evidence="6">
        <name>Mg(2+)</name>
        <dbReference type="ChEBI" id="CHEBI:18420"/>
    </cofactor>
</comment>
<dbReference type="Gene3D" id="3.30.300.30">
    <property type="match status" value="1"/>
</dbReference>
<dbReference type="PANTHER" id="PTHR24095">
    <property type="entry name" value="ACETYL-COENZYME A SYNTHETASE"/>
    <property type="match status" value="1"/>
</dbReference>
<feature type="binding site" evidence="6">
    <location>
        <position position="503"/>
    </location>
    <ligand>
        <name>ATP</name>
        <dbReference type="ChEBI" id="CHEBI:30616"/>
    </ligand>
</feature>
<feature type="binding site" evidence="6">
    <location>
        <begin position="192"/>
        <end position="195"/>
    </location>
    <ligand>
        <name>CoA</name>
        <dbReference type="ChEBI" id="CHEBI:57287"/>
    </ligand>
</feature>
<dbReference type="Pfam" id="PF13193">
    <property type="entry name" value="AMP-binding_C"/>
    <property type="match status" value="1"/>
</dbReference>
<feature type="domain" description="AMP-binding enzyme C-terminal" evidence="8">
    <location>
        <begin position="534"/>
        <end position="612"/>
    </location>
</feature>
<comment type="caution">
    <text evidence="6">Lacks conserved residue(s) required for the propagation of feature annotation.</text>
</comment>
<keyword evidence="5 6" id="KW-0007">Acetylation</keyword>
<dbReference type="InterPro" id="IPR020845">
    <property type="entry name" value="AMP-binding_CS"/>
</dbReference>
<evidence type="ECO:0000256" key="1">
    <source>
        <dbReference type="ARBA" id="ARBA00006432"/>
    </source>
</evidence>
<evidence type="ECO:0000256" key="4">
    <source>
        <dbReference type="ARBA" id="ARBA00022840"/>
    </source>
</evidence>
<feature type="binding site" evidence="6">
    <location>
        <position position="545"/>
    </location>
    <ligand>
        <name>Mg(2+)</name>
        <dbReference type="ChEBI" id="CHEBI:18420"/>
    </ligand>
</feature>
<evidence type="ECO:0000256" key="6">
    <source>
        <dbReference type="HAMAP-Rule" id="MF_01123"/>
    </source>
</evidence>
<organism evidence="10 11">
    <name type="scientific">Desulfosporosinus lacus DSM 15449</name>
    <dbReference type="NCBI Taxonomy" id="1121420"/>
    <lineage>
        <taxon>Bacteria</taxon>
        <taxon>Bacillati</taxon>
        <taxon>Bacillota</taxon>
        <taxon>Clostridia</taxon>
        <taxon>Eubacteriales</taxon>
        <taxon>Desulfitobacteriaceae</taxon>
        <taxon>Desulfosporosinus</taxon>
    </lineage>
</organism>
<comment type="PTM">
    <text evidence="6">Acetylated. Deacetylation by the SIR2-homolog deacetylase activates the enzyme.</text>
</comment>
<keyword evidence="6" id="KW-0460">Magnesium</keyword>
<sequence length="774" mass="87179">MTEERSARSLEEKEMFFPPKEFSSNAVIQNSEIHELGQDRNEFWNEQGKRLDWFKSWDTILEWNYPFAKWYVGGKLNAAYNCLDRHLKGARRNKAALIFEGEQGDRRVFTYQDLLREVSQFANVLKSLEVEKGDRVTIYMPMIPETVIAMLACARIGAAHCVVFGGFSAEALKDRIQDSQSKVVVTTDGSYRRGNSIPLKANVDRALPSVTCINNCVENVIVVKRTGQPVDMIEGRDIWYHEAVENVSIVCPAEAMEADDMLFILYTSGTTGKPKGVVHTVGGYMVGVSTTHEWVFDLKEEDVYWCTADVGWITGHSYLVYGPLSNGATVVMYEGAPDYPEKDRYWKIVEKYRVTILYTAPTAIRTFMKWGESYPSGRDLSSLRLLGSVGEPINPEAWMWYYKHIGREQCPIVDTWWQTETGMIMMTPLPGITPLKPGSCTIPFPGVHIEIVDHAGDPVPKGKSGYLVVREPWPAMLKTVYGDDKRYEDTYWSQFKGLYFTGDEAKWDEDSYFWVTGRVDDVINVSGHRIGTAEVESALADHPFVAEAACVGRTHEVKGQAVFAFVSLKEGIAVNDELVDELKAHVVLKIGSLARPDDIFLSTELPKTRSGKIMRRLLKDIAEGREIGDTSTLADVGVINFLKENIDARRIPEAKNASMKSKRNMVSIPDTATFNRCNDEPYDGYSYTVWYCTPPMDGSRHPVTHFYCFQWIERLKFVPEVALAITNIMLNNKNAAEAIFADGTPDFSHAVINEGNIKDDLSEEGQICFCGSMG</sequence>
<feature type="domain" description="Acetyl-coenzyme A synthetase N-terminal" evidence="9">
    <location>
        <begin position="38"/>
        <end position="82"/>
    </location>
</feature>
<keyword evidence="3 6" id="KW-0547">Nucleotide-binding</keyword>
<evidence type="ECO:0000256" key="5">
    <source>
        <dbReference type="ARBA" id="ARBA00022990"/>
    </source>
</evidence>
<gene>
    <name evidence="6" type="primary">acsA</name>
    <name evidence="10" type="ORF">SAMN02746098_05091</name>
</gene>
<feature type="binding site" evidence="6">
    <location>
        <position position="518"/>
    </location>
    <ligand>
        <name>ATP</name>
        <dbReference type="ChEBI" id="CHEBI:30616"/>
    </ligand>
</feature>
<dbReference type="GO" id="GO:0016208">
    <property type="term" value="F:AMP binding"/>
    <property type="evidence" value="ECO:0007669"/>
    <property type="project" value="InterPro"/>
</dbReference>
<dbReference type="GO" id="GO:0046872">
    <property type="term" value="F:metal ion binding"/>
    <property type="evidence" value="ECO:0007669"/>
    <property type="project" value="UniProtKB-KW"/>
</dbReference>
<comment type="catalytic activity">
    <reaction evidence="6">
        <text>acetate + ATP + CoA = acetyl-CoA + AMP + diphosphate</text>
        <dbReference type="Rhea" id="RHEA:23176"/>
        <dbReference type="ChEBI" id="CHEBI:30089"/>
        <dbReference type="ChEBI" id="CHEBI:30616"/>
        <dbReference type="ChEBI" id="CHEBI:33019"/>
        <dbReference type="ChEBI" id="CHEBI:57287"/>
        <dbReference type="ChEBI" id="CHEBI:57288"/>
        <dbReference type="ChEBI" id="CHEBI:456215"/>
        <dbReference type="EC" id="6.2.1.1"/>
    </reaction>
</comment>
<dbReference type="Proteomes" id="UP000183954">
    <property type="component" value="Unassembled WGS sequence"/>
</dbReference>
<dbReference type="InterPro" id="IPR045851">
    <property type="entry name" value="AMP-bd_C_sf"/>
</dbReference>
<dbReference type="InterPro" id="IPR032387">
    <property type="entry name" value="ACAS_N"/>
</dbReference>
<dbReference type="NCBIfam" id="TIGR02188">
    <property type="entry name" value="Ac_CoA_lig_AcsA"/>
    <property type="match status" value="1"/>
</dbReference>
<dbReference type="STRING" id="1121420.SAMN02746098_05091"/>
<dbReference type="InterPro" id="IPR011904">
    <property type="entry name" value="Ac_CoA_lig"/>
</dbReference>